<feature type="transmembrane region" description="Helical" evidence="1">
    <location>
        <begin position="46"/>
        <end position="66"/>
    </location>
</feature>
<name>A0A3A1U1C0_9MICO</name>
<gene>
    <name evidence="2" type="ORF">D1781_12345</name>
</gene>
<sequence length="89" mass="9568">MDDDEVEAILEAVHHRRVVQALIATCVAVPPLVALVVFDPDLGDPWATIADGLLALAAFTAVAAALRLRRDRLRTRAVERAALAARTTD</sequence>
<evidence type="ECO:0000256" key="1">
    <source>
        <dbReference type="SAM" id="Phobius"/>
    </source>
</evidence>
<reference evidence="3" key="1">
    <citation type="submission" date="2018-09" db="EMBL/GenBank/DDBJ databases">
        <authorList>
            <person name="Kim I."/>
        </authorList>
    </citation>
    <scope>NUCLEOTIDE SEQUENCE [LARGE SCALE GENOMIC DNA]</scope>
    <source>
        <strain evidence="3">DD4a</strain>
    </source>
</reference>
<feature type="transmembrane region" description="Helical" evidence="1">
    <location>
        <begin position="21"/>
        <end position="40"/>
    </location>
</feature>
<keyword evidence="3" id="KW-1185">Reference proteome</keyword>
<comment type="caution">
    <text evidence="2">The sequence shown here is derived from an EMBL/GenBank/DDBJ whole genome shotgun (WGS) entry which is preliminary data.</text>
</comment>
<evidence type="ECO:0000313" key="3">
    <source>
        <dbReference type="Proteomes" id="UP000265742"/>
    </source>
</evidence>
<dbReference type="RefSeq" id="WP_119482557.1">
    <property type="nucleotide sequence ID" value="NZ_QXTG01000002.1"/>
</dbReference>
<evidence type="ECO:0000313" key="2">
    <source>
        <dbReference type="EMBL" id="RIX28246.1"/>
    </source>
</evidence>
<keyword evidence="1" id="KW-1133">Transmembrane helix</keyword>
<proteinExistence type="predicted"/>
<keyword evidence="1" id="KW-0472">Membrane</keyword>
<dbReference type="Proteomes" id="UP000265742">
    <property type="component" value="Unassembled WGS sequence"/>
</dbReference>
<organism evidence="2 3">
    <name type="scientific">Amnibacterium setariae</name>
    <dbReference type="NCBI Taxonomy" id="2306585"/>
    <lineage>
        <taxon>Bacteria</taxon>
        <taxon>Bacillati</taxon>
        <taxon>Actinomycetota</taxon>
        <taxon>Actinomycetes</taxon>
        <taxon>Micrococcales</taxon>
        <taxon>Microbacteriaceae</taxon>
        <taxon>Amnibacterium</taxon>
    </lineage>
</organism>
<dbReference type="EMBL" id="QXTG01000002">
    <property type="protein sequence ID" value="RIX28246.1"/>
    <property type="molecule type" value="Genomic_DNA"/>
</dbReference>
<accession>A0A3A1U1C0</accession>
<keyword evidence="1" id="KW-0812">Transmembrane</keyword>
<dbReference type="AlphaFoldDB" id="A0A3A1U1C0"/>
<protein>
    <submittedName>
        <fullName evidence="2">Uncharacterized protein</fullName>
    </submittedName>
</protein>